<reference evidence="1 2" key="1">
    <citation type="submission" date="2017-11" db="EMBL/GenBank/DDBJ databases">
        <authorList>
            <person name="Kracher B."/>
        </authorList>
    </citation>
    <scope>NUCLEOTIDE SEQUENCE [LARGE SCALE GENOMIC DNA]</scope>
    <source>
        <strain evidence="1 2">RACE1</strain>
    </source>
</reference>
<gene>
    <name evidence="1" type="ORF">BLGHR1_14922</name>
</gene>
<dbReference type="EMBL" id="UNSH01000064">
    <property type="protein sequence ID" value="SZF04126.1"/>
    <property type="molecule type" value="Genomic_DNA"/>
</dbReference>
<dbReference type="VEuPathDB" id="FungiDB:BLGHR1_14922"/>
<organism evidence="1 2">
    <name type="scientific">Blumeria hordei</name>
    <name type="common">Barley powdery mildew</name>
    <name type="synonym">Blumeria graminis f. sp. hordei</name>
    <dbReference type="NCBI Taxonomy" id="2867405"/>
    <lineage>
        <taxon>Eukaryota</taxon>
        <taxon>Fungi</taxon>
        <taxon>Dikarya</taxon>
        <taxon>Ascomycota</taxon>
        <taxon>Pezizomycotina</taxon>
        <taxon>Leotiomycetes</taxon>
        <taxon>Erysiphales</taxon>
        <taxon>Erysiphaceae</taxon>
        <taxon>Blumeria</taxon>
    </lineage>
</organism>
<protein>
    <submittedName>
        <fullName evidence="1">Uncharacterized protein</fullName>
    </submittedName>
</protein>
<accession>A0A383UWK6</accession>
<name>A0A383UWK6_BLUHO</name>
<proteinExistence type="predicted"/>
<sequence>MGSPNEKHYWGLGLRRHQTTRSGDGGCRDLVGINGARLMAPRYNRACVWGWGSERLERMVCC</sequence>
<dbReference type="Proteomes" id="UP000275772">
    <property type="component" value="Unassembled WGS sequence"/>
</dbReference>
<evidence type="ECO:0000313" key="2">
    <source>
        <dbReference type="Proteomes" id="UP000275772"/>
    </source>
</evidence>
<dbReference type="AlphaFoldDB" id="A0A383UWK6"/>
<evidence type="ECO:0000313" key="1">
    <source>
        <dbReference type="EMBL" id="SZF04126.1"/>
    </source>
</evidence>